<dbReference type="CDD" id="cd14332">
    <property type="entry name" value="UBA_RuvA_C"/>
    <property type="match status" value="1"/>
</dbReference>
<comment type="subunit">
    <text evidence="6">Homotetramer. Forms an RuvA(8)-RuvB(12)-Holliday junction (HJ) complex. HJ DNA is sandwiched between 2 RuvA tetramers; dsDNA enters through RuvA and exits via RuvB. An RuvB hexamer assembles on each DNA strand where it exits the tetramer. Each RuvB hexamer is contacted by two RuvA subunits (via domain III) on 2 adjacent RuvB subunits; this complex drives branch migration. In the full resolvosome a probable DNA-RuvA(4)-RuvB(12)-RuvC(2) complex forms which resolves the HJ.</text>
</comment>
<evidence type="ECO:0000256" key="3">
    <source>
        <dbReference type="ARBA" id="ARBA00023125"/>
    </source>
</evidence>
<dbReference type="NCBIfam" id="TIGR00084">
    <property type="entry name" value="ruvA"/>
    <property type="match status" value="1"/>
</dbReference>
<dbReference type="EMBL" id="MFUO01000037">
    <property type="protein sequence ID" value="OGI83124.1"/>
    <property type="molecule type" value="Genomic_DNA"/>
</dbReference>
<dbReference type="InterPro" id="IPR003583">
    <property type="entry name" value="Hlx-hairpin-Hlx_DNA-bd_motif"/>
</dbReference>
<keyword evidence="3 6" id="KW-0238">DNA-binding</keyword>
<dbReference type="InterPro" id="IPR011114">
    <property type="entry name" value="RuvA_C"/>
</dbReference>
<evidence type="ECO:0000259" key="7">
    <source>
        <dbReference type="SMART" id="SM00278"/>
    </source>
</evidence>
<name>A0A1F6WMS1_9BACT</name>
<evidence type="ECO:0000256" key="1">
    <source>
        <dbReference type="ARBA" id="ARBA00022490"/>
    </source>
</evidence>
<dbReference type="InterPro" id="IPR036267">
    <property type="entry name" value="RuvA_C_sf"/>
</dbReference>
<dbReference type="GO" id="GO:0048476">
    <property type="term" value="C:Holliday junction resolvase complex"/>
    <property type="evidence" value="ECO:0007669"/>
    <property type="project" value="UniProtKB-UniRule"/>
</dbReference>
<dbReference type="InterPro" id="IPR000085">
    <property type="entry name" value="RuvA"/>
</dbReference>
<keyword evidence="2 6" id="KW-0227">DNA damage</keyword>
<dbReference type="InterPro" id="IPR010994">
    <property type="entry name" value="RuvA_2-like"/>
</dbReference>
<evidence type="ECO:0000256" key="5">
    <source>
        <dbReference type="ARBA" id="ARBA00023204"/>
    </source>
</evidence>
<dbReference type="InterPro" id="IPR013849">
    <property type="entry name" value="DNA_helicase_Holl-junc_RuvA_I"/>
</dbReference>
<organism evidence="8 9">
    <name type="scientific">Candidatus Nomurabacteria bacterium RIFCSPLOWO2_01_FULL_33_17</name>
    <dbReference type="NCBI Taxonomy" id="1801764"/>
    <lineage>
        <taxon>Bacteria</taxon>
        <taxon>Candidatus Nomuraibacteriota</taxon>
    </lineage>
</organism>
<gene>
    <name evidence="6" type="primary">ruvA</name>
    <name evidence="8" type="ORF">A2903_01545</name>
</gene>
<comment type="domain">
    <text evidence="6">Has three domains with a flexible linker between the domains II and III and assumes an 'L' shape. Domain III is highly mobile and contacts RuvB.</text>
</comment>
<dbReference type="GO" id="GO:0005524">
    <property type="term" value="F:ATP binding"/>
    <property type="evidence" value="ECO:0007669"/>
    <property type="project" value="InterPro"/>
</dbReference>
<protein>
    <recommendedName>
        <fullName evidence="6">Holliday junction branch migration complex subunit RuvA</fullName>
    </recommendedName>
</protein>
<dbReference type="Gene3D" id="1.10.150.20">
    <property type="entry name" value="5' to 3' exonuclease, C-terminal subdomain"/>
    <property type="match status" value="1"/>
</dbReference>
<dbReference type="GO" id="GO:0005737">
    <property type="term" value="C:cytoplasm"/>
    <property type="evidence" value="ECO:0007669"/>
    <property type="project" value="UniProtKB-SubCell"/>
</dbReference>
<dbReference type="Pfam" id="PF07499">
    <property type="entry name" value="RuvA_C"/>
    <property type="match status" value="1"/>
</dbReference>
<comment type="function">
    <text evidence="6">The RuvA-RuvB-RuvC complex processes Holliday junction (HJ) DNA during genetic recombination and DNA repair, while the RuvA-RuvB complex plays an important role in the rescue of blocked DNA replication forks via replication fork reversal (RFR). RuvA specifically binds to HJ cruciform DNA, conferring on it an open structure. The RuvB hexamer acts as an ATP-dependent pump, pulling dsDNA into and through the RuvAB complex. HJ branch migration allows RuvC to scan DNA until it finds its consensus sequence, where it cleaves and resolves the cruciform DNA.</text>
</comment>
<feature type="domain" description="Helix-hairpin-helix DNA-binding motif class 1" evidence="7">
    <location>
        <begin position="70"/>
        <end position="89"/>
    </location>
</feature>
<dbReference type="GO" id="GO:0006310">
    <property type="term" value="P:DNA recombination"/>
    <property type="evidence" value="ECO:0007669"/>
    <property type="project" value="UniProtKB-UniRule"/>
</dbReference>
<keyword evidence="1 6" id="KW-0963">Cytoplasm</keyword>
<dbReference type="AlphaFoldDB" id="A0A1F6WMS1"/>
<evidence type="ECO:0000256" key="6">
    <source>
        <dbReference type="HAMAP-Rule" id="MF_00031"/>
    </source>
</evidence>
<evidence type="ECO:0000313" key="9">
    <source>
        <dbReference type="Proteomes" id="UP000178184"/>
    </source>
</evidence>
<dbReference type="GO" id="GO:0009379">
    <property type="term" value="C:Holliday junction helicase complex"/>
    <property type="evidence" value="ECO:0007669"/>
    <property type="project" value="InterPro"/>
</dbReference>
<dbReference type="Proteomes" id="UP000178184">
    <property type="component" value="Unassembled WGS sequence"/>
</dbReference>
<dbReference type="GO" id="GO:0009378">
    <property type="term" value="F:four-way junction helicase activity"/>
    <property type="evidence" value="ECO:0007669"/>
    <property type="project" value="InterPro"/>
</dbReference>
<dbReference type="Pfam" id="PF14520">
    <property type="entry name" value="HHH_5"/>
    <property type="match status" value="1"/>
</dbReference>
<dbReference type="STRING" id="1801764.A2903_01545"/>
<reference evidence="8 9" key="1">
    <citation type="journal article" date="2016" name="Nat. Commun.">
        <title>Thousands of microbial genomes shed light on interconnected biogeochemical processes in an aquifer system.</title>
        <authorList>
            <person name="Anantharaman K."/>
            <person name="Brown C.T."/>
            <person name="Hug L.A."/>
            <person name="Sharon I."/>
            <person name="Castelle C.J."/>
            <person name="Probst A.J."/>
            <person name="Thomas B.C."/>
            <person name="Singh A."/>
            <person name="Wilkins M.J."/>
            <person name="Karaoz U."/>
            <person name="Brodie E.L."/>
            <person name="Williams K.H."/>
            <person name="Hubbard S.S."/>
            <person name="Banfield J.F."/>
        </authorList>
    </citation>
    <scope>NUCLEOTIDE SEQUENCE [LARGE SCALE GENOMIC DNA]</scope>
</reference>
<sequence>MIGYLNGTVIDISSKSIILDVHGVGYTVYMTNIDMPSLAQETKLYIETVVREDAIELFGFKEKSTKDFFTMLTSISGIGPRGAIGILNLAPVEVIINGINKGDSSFLTKVSGIGKKTAEKIILELRDKVSHIKQTNEINVSDDIFDALTALGYSPSDIRSALANLPDDVDREDTQKVIRSILKIVRKN</sequence>
<keyword evidence="8" id="KW-0347">Helicase</keyword>
<keyword evidence="8" id="KW-0547">Nucleotide-binding</keyword>
<dbReference type="InterPro" id="IPR012340">
    <property type="entry name" value="NA-bd_OB-fold"/>
</dbReference>
<dbReference type="GO" id="GO:0000400">
    <property type="term" value="F:four-way junction DNA binding"/>
    <property type="evidence" value="ECO:0007669"/>
    <property type="project" value="UniProtKB-UniRule"/>
</dbReference>
<dbReference type="SUPFAM" id="SSF46929">
    <property type="entry name" value="DNA helicase RuvA subunit, C-terminal domain"/>
    <property type="match status" value="1"/>
</dbReference>
<proteinExistence type="inferred from homology"/>
<comment type="caution">
    <text evidence="8">The sequence shown here is derived from an EMBL/GenBank/DDBJ whole genome shotgun (WGS) entry which is preliminary data.</text>
</comment>
<dbReference type="GO" id="GO:0006281">
    <property type="term" value="P:DNA repair"/>
    <property type="evidence" value="ECO:0007669"/>
    <property type="project" value="UniProtKB-UniRule"/>
</dbReference>
<comment type="similarity">
    <text evidence="6">Belongs to the RuvA family.</text>
</comment>
<evidence type="ECO:0000256" key="2">
    <source>
        <dbReference type="ARBA" id="ARBA00022763"/>
    </source>
</evidence>
<accession>A0A1F6WMS1</accession>
<dbReference type="HAMAP" id="MF_00031">
    <property type="entry name" value="DNA_HJ_migration_RuvA"/>
    <property type="match status" value="1"/>
</dbReference>
<dbReference type="SUPFAM" id="SSF47781">
    <property type="entry name" value="RuvA domain 2-like"/>
    <property type="match status" value="1"/>
</dbReference>
<comment type="subcellular location">
    <subcellularLocation>
        <location evidence="6">Cytoplasm</location>
    </subcellularLocation>
</comment>
<dbReference type="Pfam" id="PF01330">
    <property type="entry name" value="RuvA_N"/>
    <property type="match status" value="1"/>
</dbReference>
<dbReference type="SMART" id="SM00278">
    <property type="entry name" value="HhH1"/>
    <property type="match status" value="2"/>
</dbReference>
<keyword evidence="4 6" id="KW-0233">DNA recombination</keyword>
<feature type="region of interest" description="Domain III" evidence="6">
    <location>
        <begin position="142"/>
        <end position="188"/>
    </location>
</feature>
<feature type="domain" description="Helix-hairpin-helix DNA-binding motif class 1" evidence="7">
    <location>
        <begin position="105"/>
        <end position="124"/>
    </location>
</feature>
<evidence type="ECO:0000313" key="8">
    <source>
        <dbReference type="EMBL" id="OGI83124.1"/>
    </source>
</evidence>
<dbReference type="SUPFAM" id="SSF50249">
    <property type="entry name" value="Nucleic acid-binding proteins"/>
    <property type="match status" value="1"/>
</dbReference>
<dbReference type="Gene3D" id="2.40.50.140">
    <property type="entry name" value="Nucleic acid-binding proteins"/>
    <property type="match status" value="1"/>
</dbReference>
<evidence type="ECO:0000256" key="4">
    <source>
        <dbReference type="ARBA" id="ARBA00023172"/>
    </source>
</evidence>
<keyword evidence="5 6" id="KW-0234">DNA repair</keyword>
<keyword evidence="8" id="KW-0378">Hydrolase</keyword>
<keyword evidence="8" id="KW-0067">ATP-binding</keyword>
<comment type="caution">
    <text evidence="6">Lacks conserved residue(s) required for the propagation of feature annotation.</text>
</comment>